<dbReference type="CDD" id="cd02022">
    <property type="entry name" value="DPCK"/>
    <property type="match status" value="1"/>
</dbReference>
<dbReference type="NCBIfam" id="NF002879">
    <property type="entry name" value="PRK03333.1"/>
    <property type="match status" value="1"/>
</dbReference>
<comment type="function">
    <text evidence="3">Catalyzes the phosphorylation of the 3'-hydroxyl group of dephosphocoenzyme A to form coenzyme A.</text>
</comment>
<comment type="subcellular location">
    <subcellularLocation>
        <location evidence="3">Cytoplasm</location>
    </subcellularLocation>
</comment>
<dbReference type="InterPro" id="IPR001977">
    <property type="entry name" value="Depp_CoAkinase"/>
</dbReference>
<dbReference type="PROSITE" id="PS51219">
    <property type="entry name" value="DPCK"/>
    <property type="match status" value="1"/>
</dbReference>
<evidence type="ECO:0000256" key="1">
    <source>
        <dbReference type="ARBA" id="ARBA00022741"/>
    </source>
</evidence>
<keyword evidence="3" id="KW-0173">Coenzyme A biosynthesis</keyword>
<feature type="binding site" evidence="3">
    <location>
        <begin position="11"/>
        <end position="16"/>
    </location>
    <ligand>
        <name>ATP</name>
        <dbReference type="ChEBI" id="CHEBI:30616"/>
    </ligand>
</feature>
<dbReference type="GO" id="GO:0004140">
    <property type="term" value="F:dephospho-CoA kinase activity"/>
    <property type="evidence" value="ECO:0007669"/>
    <property type="project" value="UniProtKB-UniRule"/>
</dbReference>
<comment type="similarity">
    <text evidence="3">Belongs to the CoaE family.</text>
</comment>
<dbReference type="Gene3D" id="3.40.50.300">
    <property type="entry name" value="P-loop containing nucleotide triphosphate hydrolases"/>
    <property type="match status" value="1"/>
</dbReference>
<accession>A0A857LMT6</accession>
<dbReference type="PANTHER" id="PTHR10695:SF46">
    <property type="entry name" value="BIFUNCTIONAL COENZYME A SYNTHASE-RELATED"/>
    <property type="match status" value="1"/>
</dbReference>
<dbReference type="GO" id="GO:0005524">
    <property type="term" value="F:ATP binding"/>
    <property type="evidence" value="ECO:0007669"/>
    <property type="project" value="UniProtKB-UniRule"/>
</dbReference>
<dbReference type="RefSeq" id="WP_005189904.1">
    <property type="nucleotide sequence ID" value="NZ_CP045804.1"/>
</dbReference>
<keyword evidence="3 5" id="KW-0808">Transferase</keyword>
<gene>
    <name evidence="3" type="primary">coaE</name>
    <name evidence="5" type="ORF">GII30_13630</name>
</gene>
<organism evidence="5">
    <name type="scientific">Gordonia amarae</name>
    <dbReference type="NCBI Taxonomy" id="36821"/>
    <lineage>
        <taxon>Bacteria</taxon>
        <taxon>Bacillati</taxon>
        <taxon>Actinomycetota</taxon>
        <taxon>Actinomycetes</taxon>
        <taxon>Mycobacteriales</taxon>
        <taxon>Gordoniaceae</taxon>
        <taxon>Gordonia</taxon>
    </lineage>
</organism>
<dbReference type="GO" id="GO:0015937">
    <property type="term" value="P:coenzyme A biosynthetic process"/>
    <property type="evidence" value="ECO:0007669"/>
    <property type="project" value="UniProtKB-UniRule"/>
</dbReference>
<dbReference type="SUPFAM" id="SSF52540">
    <property type="entry name" value="P-loop containing nucleoside triphosphate hydrolases"/>
    <property type="match status" value="1"/>
</dbReference>
<evidence type="ECO:0000256" key="2">
    <source>
        <dbReference type="ARBA" id="ARBA00022840"/>
    </source>
</evidence>
<dbReference type="Pfam" id="PF01121">
    <property type="entry name" value="CoaE"/>
    <property type="match status" value="1"/>
</dbReference>
<dbReference type="HAMAP" id="MF_00376">
    <property type="entry name" value="Dephospho_CoA_kinase"/>
    <property type="match status" value="1"/>
</dbReference>
<dbReference type="GO" id="GO:0005737">
    <property type="term" value="C:cytoplasm"/>
    <property type="evidence" value="ECO:0007669"/>
    <property type="project" value="UniProtKB-SubCell"/>
</dbReference>
<dbReference type="UniPathway" id="UPA00241">
    <property type="reaction ID" value="UER00356"/>
</dbReference>
<dbReference type="NCBIfam" id="TIGR00152">
    <property type="entry name" value="dephospho-CoA kinase"/>
    <property type="match status" value="1"/>
</dbReference>
<dbReference type="AlphaFoldDB" id="A0A857LMT6"/>
<proteinExistence type="inferred from homology"/>
<keyword evidence="2 3" id="KW-0067">ATP-binding</keyword>
<dbReference type="InterPro" id="IPR027417">
    <property type="entry name" value="P-loop_NTPase"/>
</dbReference>
<comment type="pathway">
    <text evidence="3">Cofactor biosynthesis; coenzyme A biosynthesis; CoA from (R)-pantothenate: step 5/5.</text>
</comment>
<evidence type="ECO:0000256" key="3">
    <source>
        <dbReference type="HAMAP-Rule" id="MF_00376"/>
    </source>
</evidence>
<dbReference type="PANTHER" id="PTHR10695">
    <property type="entry name" value="DEPHOSPHO-COA KINASE-RELATED"/>
    <property type="match status" value="1"/>
</dbReference>
<reference evidence="5" key="1">
    <citation type="journal article" date="2021" name="Nat. Microbiol.">
        <title>Cocultivation of an ultrasmall environmental parasitic bacterium with lytic ability against bacteria associated with wastewater foams.</title>
        <authorList>
            <person name="Batinovic S."/>
            <person name="Rose J.J.A."/>
            <person name="Ratcliffe J."/>
            <person name="Seviour R.J."/>
            <person name="Petrovski S."/>
        </authorList>
    </citation>
    <scope>NUCLEOTIDE SEQUENCE</scope>
    <source>
        <strain evidence="5">CON44</strain>
    </source>
</reference>
<evidence type="ECO:0000256" key="4">
    <source>
        <dbReference type="NCBIfam" id="TIGR00152"/>
    </source>
</evidence>
<dbReference type="EC" id="2.7.1.24" evidence="3 4"/>
<dbReference type="EMBL" id="CP045810">
    <property type="protein sequence ID" value="QHN40053.1"/>
    <property type="molecule type" value="Genomic_DNA"/>
</dbReference>
<protein>
    <recommendedName>
        <fullName evidence="3 4">Dephospho-CoA kinase</fullName>
        <ecNumber evidence="3 4">2.7.1.24</ecNumber>
    </recommendedName>
    <alternativeName>
        <fullName evidence="3">Dephosphocoenzyme A kinase</fullName>
    </alternativeName>
</protein>
<comment type="catalytic activity">
    <reaction evidence="3">
        <text>3'-dephospho-CoA + ATP = ADP + CoA + H(+)</text>
        <dbReference type="Rhea" id="RHEA:18245"/>
        <dbReference type="ChEBI" id="CHEBI:15378"/>
        <dbReference type="ChEBI" id="CHEBI:30616"/>
        <dbReference type="ChEBI" id="CHEBI:57287"/>
        <dbReference type="ChEBI" id="CHEBI:57328"/>
        <dbReference type="ChEBI" id="CHEBI:456216"/>
        <dbReference type="EC" id="2.7.1.24"/>
    </reaction>
</comment>
<evidence type="ECO:0000313" key="5">
    <source>
        <dbReference type="EMBL" id="QHN40053.1"/>
    </source>
</evidence>
<name>A0A857LMT6_9ACTN</name>
<keyword evidence="3" id="KW-0963">Cytoplasm</keyword>
<keyword evidence="1 3" id="KW-0547">Nucleotide-binding</keyword>
<keyword evidence="3 5" id="KW-0418">Kinase</keyword>
<sequence>MIRVGLTGGIGAGKSTVAKTFTERGAYLIDADKIAREVVEPGSDGLRRLVDAFGPEILGSDGSLDRPALAARVFSDDEQRQKLNAVTHPLIGARTQALLDAAPADAIVVQDIPLLVENHSAPFFHFVVIVGADEELRVHRLTTSRGLDEADARARIAAQATDDQRRAVADAWLDNSGTPEQLAEAAARLWDERLVPLEEAVRQGAPAEPDAAAVAWDPSPASLETRLTNRLWALCGANATAVEVATSGLVPSLRVVARDDDAVAAITAALPAGGFAATSPGEFASADAGRPAVIGVAVKAG</sequence>